<feature type="active site" description="Proton acceptor; for dehydratase activity" evidence="12">
    <location>
        <position position="1002"/>
    </location>
</feature>
<dbReference type="InterPro" id="IPR050091">
    <property type="entry name" value="PKS_NRPS_Biosynth_Enz"/>
</dbReference>
<evidence type="ECO:0000256" key="9">
    <source>
        <dbReference type="ARBA" id="ARBA00023268"/>
    </source>
</evidence>
<evidence type="ECO:0000256" key="8">
    <source>
        <dbReference type="ARBA" id="ARBA00023002"/>
    </source>
</evidence>
<keyword evidence="6" id="KW-0677">Repeat</keyword>
<dbReference type="InterPro" id="IPR016039">
    <property type="entry name" value="Thiolase-like"/>
</dbReference>
<dbReference type="InterPro" id="IPR016035">
    <property type="entry name" value="Acyl_Trfase/lysoPLipase"/>
</dbReference>
<dbReference type="PROSITE" id="PS00455">
    <property type="entry name" value="AMP_BINDING"/>
    <property type="match status" value="1"/>
</dbReference>
<dbReference type="EMBL" id="JAQQWI010000019">
    <property type="protein sequence ID" value="KAK7998933.1"/>
    <property type="molecule type" value="Genomic_DNA"/>
</dbReference>
<feature type="active site" description="Proton donor; for dehydratase activity" evidence="12">
    <location>
        <position position="1188"/>
    </location>
</feature>
<feature type="region of interest" description="Disordered" evidence="13">
    <location>
        <begin position="13"/>
        <end position="60"/>
    </location>
</feature>
<keyword evidence="1" id="KW-0596">Phosphopantetheine</keyword>
<dbReference type="SMART" id="SM00822">
    <property type="entry name" value="PKS_KR"/>
    <property type="match status" value="1"/>
</dbReference>
<dbReference type="InterPro" id="IPR049900">
    <property type="entry name" value="PKS_mFAS_DH"/>
</dbReference>
<dbReference type="InterPro" id="IPR014030">
    <property type="entry name" value="Ketoacyl_synth_N"/>
</dbReference>
<dbReference type="Pfam" id="PF00698">
    <property type="entry name" value="Acyl_transf_1"/>
    <property type="match status" value="1"/>
</dbReference>
<dbReference type="InterPro" id="IPR056501">
    <property type="entry name" value="NAD-bd_HRPKS_sdrA"/>
</dbReference>
<dbReference type="Gene3D" id="3.90.180.10">
    <property type="entry name" value="Medium-chain alcohol dehydrogenases, catalytic domain"/>
    <property type="match status" value="1"/>
</dbReference>
<dbReference type="Gene3D" id="3.30.559.10">
    <property type="entry name" value="Chloramphenicol acetyltransferase-like domain"/>
    <property type="match status" value="1"/>
</dbReference>
<dbReference type="SMART" id="SM00826">
    <property type="entry name" value="PKS_DH"/>
    <property type="match status" value="1"/>
</dbReference>
<evidence type="ECO:0000256" key="10">
    <source>
        <dbReference type="ARBA" id="ARBA00023315"/>
    </source>
</evidence>
<dbReference type="Gene3D" id="3.30.70.3290">
    <property type="match status" value="1"/>
</dbReference>
<feature type="domain" description="Carrier" evidence="14">
    <location>
        <begin position="3454"/>
        <end position="3532"/>
    </location>
</feature>
<dbReference type="SUPFAM" id="SSF50129">
    <property type="entry name" value="GroES-like"/>
    <property type="match status" value="1"/>
</dbReference>
<protein>
    <submittedName>
        <fullName evidence="17">Polyketide synthase</fullName>
    </submittedName>
</protein>
<accession>A0ABR1R4B1</accession>
<feature type="domain" description="Ketosynthase family 3 (KS3)" evidence="15">
    <location>
        <begin position="62"/>
        <end position="487"/>
    </location>
</feature>
<dbReference type="Pfam" id="PF00550">
    <property type="entry name" value="PP-binding"/>
    <property type="match status" value="2"/>
</dbReference>
<dbReference type="InterPro" id="IPR013120">
    <property type="entry name" value="FAR_NAD-bd"/>
</dbReference>
<dbReference type="Gene3D" id="3.40.366.10">
    <property type="entry name" value="Malonyl-Coenzyme A Acyl Carrier Protein, domain 2"/>
    <property type="match status" value="1"/>
</dbReference>
<comment type="similarity">
    <text evidence="11">In the C-terminal section; belongs to the NRP synthetase family.</text>
</comment>
<dbReference type="InterPro" id="IPR020843">
    <property type="entry name" value="ER"/>
</dbReference>
<organism evidence="17 18">
    <name type="scientific">Apiospora marii</name>
    <dbReference type="NCBI Taxonomy" id="335849"/>
    <lineage>
        <taxon>Eukaryota</taxon>
        <taxon>Fungi</taxon>
        <taxon>Dikarya</taxon>
        <taxon>Ascomycota</taxon>
        <taxon>Pezizomycotina</taxon>
        <taxon>Sordariomycetes</taxon>
        <taxon>Xylariomycetidae</taxon>
        <taxon>Amphisphaeriales</taxon>
        <taxon>Apiosporaceae</taxon>
        <taxon>Apiospora</taxon>
    </lineage>
</organism>
<evidence type="ECO:0000313" key="18">
    <source>
        <dbReference type="Proteomes" id="UP001396898"/>
    </source>
</evidence>
<dbReference type="InterPro" id="IPR000873">
    <property type="entry name" value="AMP-dep_synth/lig_dom"/>
</dbReference>
<dbReference type="Pfam" id="PF00107">
    <property type="entry name" value="ADH_zinc_N"/>
    <property type="match status" value="1"/>
</dbReference>
<dbReference type="InterPro" id="IPR010071">
    <property type="entry name" value="AA_adenyl_dom"/>
</dbReference>
<dbReference type="InterPro" id="IPR009081">
    <property type="entry name" value="PP-bd_ACP"/>
</dbReference>
<dbReference type="SMART" id="SM00829">
    <property type="entry name" value="PKS_ER"/>
    <property type="match status" value="1"/>
</dbReference>
<dbReference type="Gene3D" id="3.30.300.30">
    <property type="match status" value="1"/>
</dbReference>
<dbReference type="CDD" id="cd05195">
    <property type="entry name" value="enoyl_red"/>
    <property type="match status" value="1"/>
</dbReference>
<evidence type="ECO:0000256" key="4">
    <source>
        <dbReference type="ARBA" id="ARBA00022603"/>
    </source>
</evidence>
<dbReference type="InterPro" id="IPR020807">
    <property type="entry name" value="PKS_DH"/>
</dbReference>
<dbReference type="Pfam" id="PF07993">
    <property type="entry name" value="NAD_binding_4"/>
    <property type="match status" value="1"/>
</dbReference>
<keyword evidence="10" id="KW-0012">Acyltransferase</keyword>
<dbReference type="CDD" id="cd05930">
    <property type="entry name" value="A_NRPS"/>
    <property type="match status" value="1"/>
</dbReference>
<evidence type="ECO:0000256" key="1">
    <source>
        <dbReference type="ARBA" id="ARBA00022450"/>
    </source>
</evidence>
<dbReference type="Pfam" id="PF08659">
    <property type="entry name" value="KR"/>
    <property type="match status" value="1"/>
</dbReference>
<dbReference type="Pfam" id="PF21089">
    <property type="entry name" value="PKS_DH_N"/>
    <property type="match status" value="1"/>
</dbReference>
<keyword evidence="9" id="KW-0511">Multifunctional enzyme</keyword>
<feature type="region of interest" description="N-terminal hotdog fold" evidence="12">
    <location>
        <begin position="970"/>
        <end position="1105"/>
    </location>
</feature>
<evidence type="ECO:0000256" key="13">
    <source>
        <dbReference type="SAM" id="MobiDB-lite"/>
    </source>
</evidence>
<dbReference type="InterPro" id="IPR042099">
    <property type="entry name" value="ANL_N_sf"/>
</dbReference>
<feature type="domain" description="PKS/mFAS DH" evidence="16">
    <location>
        <begin position="970"/>
        <end position="1293"/>
    </location>
</feature>
<evidence type="ECO:0000259" key="15">
    <source>
        <dbReference type="PROSITE" id="PS52004"/>
    </source>
</evidence>
<dbReference type="Pfam" id="PF23114">
    <property type="entry name" value="NAD-bd_HRPKS_sdrA"/>
    <property type="match status" value="1"/>
</dbReference>
<proteinExistence type="inferred from homology"/>
<dbReference type="InterPro" id="IPR011032">
    <property type="entry name" value="GroES-like_sf"/>
</dbReference>
<dbReference type="Gene3D" id="3.40.50.12780">
    <property type="entry name" value="N-terminal domain of ligase-like"/>
    <property type="match status" value="1"/>
</dbReference>
<evidence type="ECO:0000259" key="14">
    <source>
        <dbReference type="PROSITE" id="PS50075"/>
    </source>
</evidence>
<dbReference type="InterPro" id="IPR042104">
    <property type="entry name" value="PKS_dehydratase_sf"/>
</dbReference>
<dbReference type="Gene3D" id="3.40.47.10">
    <property type="match status" value="1"/>
</dbReference>
<dbReference type="SMART" id="SM00827">
    <property type="entry name" value="PKS_AT"/>
    <property type="match status" value="1"/>
</dbReference>
<dbReference type="PROSITE" id="PS52004">
    <property type="entry name" value="KS3_2"/>
    <property type="match status" value="1"/>
</dbReference>
<dbReference type="InterPro" id="IPR013149">
    <property type="entry name" value="ADH-like_C"/>
</dbReference>
<dbReference type="InterPro" id="IPR045851">
    <property type="entry name" value="AMP-bd_C_sf"/>
</dbReference>
<dbReference type="Gene3D" id="3.10.129.110">
    <property type="entry name" value="Polyketide synthase dehydratase"/>
    <property type="match status" value="1"/>
</dbReference>
<dbReference type="SMART" id="SM00825">
    <property type="entry name" value="PKS_KS"/>
    <property type="match status" value="1"/>
</dbReference>
<comment type="caution">
    <text evidence="17">The sequence shown here is derived from an EMBL/GenBank/DDBJ whole genome shotgun (WGS) entry which is preliminary data.</text>
</comment>
<dbReference type="Pfam" id="PF08240">
    <property type="entry name" value="ADH_N"/>
    <property type="match status" value="1"/>
</dbReference>
<keyword evidence="4" id="KW-0489">Methyltransferase</keyword>
<keyword evidence="18" id="KW-1185">Reference proteome</keyword>
<dbReference type="SUPFAM" id="SSF52777">
    <property type="entry name" value="CoA-dependent acyltransferases"/>
    <property type="match status" value="2"/>
</dbReference>
<dbReference type="Proteomes" id="UP001396898">
    <property type="component" value="Unassembled WGS sequence"/>
</dbReference>
<evidence type="ECO:0000256" key="7">
    <source>
        <dbReference type="ARBA" id="ARBA00022857"/>
    </source>
</evidence>
<dbReference type="SUPFAM" id="SSF47336">
    <property type="entry name" value="ACP-like"/>
    <property type="match status" value="2"/>
</dbReference>
<dbReference type="InterPro" id="IPR020806">
    <property type="entry name" value="PKS_PP-bd"/>
</dbReference>
<name>A0ABR1R4B1_9PEZI</name>
<keyword evidence="5" id="KW-0808">Transferase</keyword>
<dbReference type="PANTHER" id="PTHR43775">
    <property type="entry name" value="FATTY ACID SYNTHASE"/>
    <property type="match status" value="1"/>
</dbReference>
<keyword evidence="8" id="KW-0560">Oxidoreductase</keyword>
<dbReference type="InterPro" id="IPR020845">
    <property type="entry name" value="AMP-binding_CS"/>
</dbReference>
<dbReference type="PANTHER" id="PTHR43775:SF37">
    <property type="entry name" value="SI:DKEY-61P9.11"/>
    <property type="match status" value="1"/>
</dbReference>
<evidence type="ECO:0000256" key="11">
    <source>
        <dbReference type="ARBA" id="ARBA00029443"/>
    </source>
</evidence>
<dbReference type="PROSITE" id="PS50075">
    <property type="entry name" value="CARRIER"/>
    <property type="match status" value="2"/>
</dbReference>
<dbReference type="InterPro" id="IPR013968">
    <property type="entry name" value="PKS_KR"/>
</dbReference>
<evidence type="ECO:0000256" key="6">
    <source>
        <dbReference type="ARBA" id="ARBA00022737"/>
    </source>
</evidence>
<keyword evidence="3" id="KW-0436">Ligase</keyword>
<dbReference type="PROSITE" id="PS00012">
    <property type="entry name" value="PHOSPHOPANTETHEINE"/>
    <property type="match status" value="1"/>
</dbReference>
<dbReference type="InterPro" id="IPR013154">
    <property type="entry name" value="ADH-like_N"/>
</dbReference>
<evidence type="ECO:0000313" key="17">
    <source>
        <dbReference type="EMBL" id="KAK7998933.1"/>
    </source>
</evidence>
<dbReference type="InterPro" id="IPR049551">
    <property type="entry name" value="PKS_DH_C"/>
</dbReference>
<dbReference type="SUPFAM" id="SSF52151">
    <property type="entry name" value="FabD/lysophospholipase-like"/>
    <property type="match status" value="1"/>
</dbReference>
<dbReference type="InterPro" id="IPR057326">
    <property type="entry name" value="KR_dom"/>
</dbReference>
<dbReference type="InterPro" id="IPR016036">
    <property type="entry name" value="Malonyl_transacylase_ACP-bd"/>
</dbReference>
<evidence type="ECO:0000256" key="2">
    <source>
        <dbReference type="ARBA" id="ARBA00022553"/>
    </source>
</evidence>
<dbReference type="SUPFAM" id="SSF51735">
    <property type="entry name" value="NAD(P)-binding Rossmann-fold domains"/>
    <property type="match status" value="4"/>
</dbReference>
<dbReference type="Pfam" id="PF00109">
    <property type="entry name" value="ketoacyl-synt"/>
    <property type="match status" value="1"/>
</dbReference>
<dbReference type="Gene3D" id="3.40.50.720">
    <property type="entry name" value="NAD(P)-binding Rossmann-like Domain"/>
    <property type="match status" value="3"/>
</dbReference>
<dbReference type="NCBIfam" id="TIGR01733">
    <property type="entry name" value="AA-adenyl-dom"/>
    <property type="match status" value="1"/>
</dbReference>
<dbReference type="InterPro" id="IPR001242">
    <property type="entry name" value="Condensation_dom"/>
</dbReference>
<reference evidence="17 18" key="1">
    <citation type="submission" date="2023-01" db="EMBL/GenBank/DDBJ databases">
        <title>Analysis of 21 Apiospora genomes using comparative genomics revels a genus with tremendous synthesis potential of carbohydrate active enzymes and secondary metabolites.</title>
        <authorList>
            <person name="Sorensen T."/>
        </authorList>
    </citation>
    <scope>NUCLEOTIDE SEQUENCE [LARGE SCALE GENOMIC DNA]</scope>
    <source>
        <strain evidence="17 18">CBS 20057</strain>
    </source>
</reference>
<feature type="compositionally biased region" description="Low complexity" evidence="13">
    <location>
        <begin position="39"/>
        <end position="52"/>
    </location>
</feature>
<feature type="compositionally biased region" description="Basic and acidic residues" evidence="13">
    <location>
        <begin position="2371"/>
        <end position="2381"/>
    </location>
</feature>
<dbReference type="InterPro" id="IPR049552">
    <property type="entry name" value="PKS_DH_N"/>
</dbReference>
<dbReference type="PROSITE" id="PS52019">
    <property type="entry name" value="PKS_MFAS_DH"/>
    <property type="match status" value="1"/>
</dbReference>
<dbReference type="Pfam" id="PF02801">
    <property type="entry name" value="Ketoacyl-synt_C"/>
    <property type="match status" value="1"/>
</dbReference>
<dbReference type="InterPro" id="IPR006162">
    <property type="entry name" value="Ppantetheine_attach_site"/>
</dbReference>
<dbReference type="SUPFAM" id="SSF53901">
    <property type="entry name" value="Thiolase-like"/>
    <property type="match status" value="1"/>
</dbReference>
<dbReference type="InterPro" id="IPR020841">
    <property type="entry name" value="PKS_Beta-ketoAc_synthase_dom"/>
</dbReference>
<dbReference type="InterPro" id="IPR018201">
    <property type="entry name" value="Ketoacyl_synth_AS"/>
</dbReference>
<evidence type="ECO:0000256" key="12">
    <source>
        <dbReference type="PROSITE-ProRule" id="PRU01363"/>
    </source>
</evidence>
<dbReference type="Pfam" id="PF16197">
    <property type="entry name" value="KAsynt_C_assoc"/>
    <property type="match status" value="1"/>
</dbReference>
<feature type="region of interest" description="C-terminal hotdog fold" evidence="12">
    <location>
        <begin position="1124"/>
        <end position="1293"/>
    </location>
</feature>
<dbReference type="InterPro" id="IPR014043">
    <property type="entry name" value="Acyl_transferase_dom"/>
</dbReference>
<dbReference type="InterPro" id="IPR036736">
    <property type="entry name" value="ACP-like_sf"/>
</dbReference>
<dbReference type="Pfam" id="PF14765">
    <property type="entry name" value="PS-DH"/>
    <property type="match status" value="1"/>
</dbReference>
<dbReference type="InterPro" id="IPR001227">
    <property type="entry name" value="Ac_transferase_dom_sf"/>
</dbReference>
<evidence type="ECO:0000259" key="16">
    <source>
        <dbReference type="PROSITE" id="PS52019"/>
    </source>
</evidence>
<feature type="domain" description="Carrier" evidence="14">
    <location>
        <begin position="2294"/>
        <end position="2371"/>
    </location>
</feature>
<feature type="compositionally biased region" description="Low complexity" evidence="13">
    <location>
        <begin position="17"/>
        <end position="28"/>
    </location>
</feature>
<evidence type="ECO:0000256" key="3">
    <source>
        <dbReference type="ARBA" id="ARBA00022598"/>
    </source>
</evidence>
<dbReference type="Gene3D" id="3.30.559.30">
    <property type="entry name" value="Nonribosomal peptide synthetase, condensation domain"/>
    <property type="match status" value="1"/>
</dbReference>
<dbReference type="PROSITE" id="PS00606">
    <property type="entry name" value="KS3_1"/>
    <property type="match status" value="1"/>
</dbReference>
<dbReference type="SUPFAM" id="SSF56801">
    <property type="entry name" value="Acetyl-CoA synthetase-like"/>
    <property type="match status" value="1"/>
</dbReference>
<sequence>MAATFARGFPFHLTSVGTTPAETPGETPFGQTPGESPFAGSPPSSATSVSAADSEEGAPAVADPSAIVGLAFRLPGAKTIPELWDNVVAKKDLQRKMPEDRFNVDAFYHPQGTNKGTTNARYGYFLEDQTLKEFDNEFFHISRKEAEAMDPQQRLLLEVVYEALEDAGIPLESIRGSRTSVHVGSFTNDYGAMTTKDLEMYPKYNVTGVGNAVLSNRISYFFDLHGQSVTLDTACSSSLVCFHLGSQGLQHGEADVAIVAGSALHFDPNVYITMTDFSMLSTDGRCRTFDAEGSGYVRGEGVCAMVLKRRSSAEAAGDRIRALVRGTGSNHDGAKSGLTLPNGAAQAQLIRQTYKDAGLALSQTDYFECHGTGTKAGDPIEANAIGSVFAPSRDRPLYVGSIKSNLGHLEGASGLAGITKALLSVESGKIMPNMHFNTPNPAIDFEGLKIKVATELIDWPATTQDVRRASVNSFGYGGSNAHVILENYKPTATPTPKQTASSKLAVAPQPRPYLVPLTAHNDKAAKRRVADILQYIQAGREEGSVTAADVAHSYSVRRTMHQSRSFAIGRDLESLAEYLENPKPLAKWTSPVGEAPRLGFVFTGQGAQWHAMGRQLLEESALFRQTVERCDRILARLPDRPEWTCKGELLKSAEDSRLGESLLSQPLCAALQLALVELLRAWGITPAAVVGHSSGEIAAAYAAGILSFENAIICAYYRGLYIEAEGQAVIAPYSGRIALAAVNSPTSLTLSGDEDAIVELQARLDADKVFNRRLRVEQAFHSHHMDPLAPGFKDALSRTPGFEAEVAKVQMASSVTARDSGARAMDAAYWAANMTGRVRFSDALAGILLNEDDEQNIDILVEIGAHPALKGPARDVAKSVGLELPYLASLDRNVPAFESLLSTAGQLFTLGYNVDLVAANSDHSIDASGHCSMTTAGTQLQNLPAYPWDHERHWADTRPIRDHRLRKTRHTLLGVQVPGSAKAQPLWRSYLRLSEIPWLADHVVEDKVLFPAAGFVSMALEAVADMVPADQTVGEFLLRDVVFKNALVLNSDEAGIEVLLQLQPLVTSAKSTSAEWYRFAVMSFGDHDLMVEHCHGQIQAKTAPVPRAAGPTTESFSQLQTRTSKRKNVDLYYSHLRQVGLNYGERFRLLSAPVESGDGFALGKLEFDPSQVVAYPGDECILHPTLLDAAFHTIFAAIASMSSQGLRESFVPTFIRHAAVSGHLLQQKSETAEVRHLWADCRTEMPGLRVAHNDLRLFSESASTSSSSSDDEDQLMVDLKGLEITALGNDTATPESQRAVFFNIRWQPLFSQLATRLRDPTTTAGDLSDVVDMFAHEVPDSTILYATPDAGSVRPVLASLGGAAGAQRRFRSFTPWMAVDDAEKKALEATWPGLIDFAEPQEASYDLVVVKDTAPVSDVTSFLKPDGYLVAENVEIAQPNLKKVFSLRHLDCYQLADAATNTIAADEPLTVIVAQNASENTRAIVSNITSTYNGPVETIEFGQSHACHTAQVVSLVNLDQDTFFHQGAVQEKLALQEMQSLVQGPAENVVWVTKDSTGDAVARPEQAIITGLMRTIRSENMDLRIATFDIDSLSGATADHTASRVLQVLTDCPGEDELAERDGLLVVPRLQIDTERNLKLPNAANRENRLEPFRGQGRNLALKIGKVGLLDTLAFDDDEDVADPALGDDEVEIEVRASALNFRDIAASIGIIDDYRLGDEAAGVVVRVGPNVNPAEFQPGDRVMHTRPGQGAHRSLVRAHKAYCQKIGDSMDFVTAASFSCVLMTAYYGLLDTARLQPGEYCLVHAAAGGVGQMAIQLAQMVGAKVIATVGSPEKRRFLTETFGIPDSMIFSSRDDSFVEGVMRVTEGRGCDVALNSLAGPLLHATWRCIAPLGRFLEIGKRDIHENTKLDMDPFRRNVSYASVDLITLYRLSRPVFSRVMRASYELVRDGRVQPPGPIQTMTYGQAQRAFRTLQIGKFFGKIVLVPVDDELVPVAPAMFRDVPLFHAEKSYLSVGGLGGIGRSLSEWMFRKGAREIAFLSRSGDKSTDAKETIQWLHERGVKTHVFQGDVSNRAHVDACIAALRPNLGGVFQAAMVLRDRPFGQMTAQDWTQCVHPKTVGTANLHAATEKLDLDFFTCFSSSSSVVGAAGQANYAAANAYLDALMRHRRNRGLAGTTMNVGAVGDVGAVAEDGGLGTILRRMGYDFISEDELLFQIEEAVTHSKRRASVVGRSGVDEHQVITGINTLRKDVYWASKPLFRNLYANLDLASDASHGKGTKSLSALLAAAGDVEERINVLTTAFIDKVAAVLGTPAESIQPSQPLTAYGLDSIVAVEFRKWFSTSASVDVPLFDILGAKSIRALTTKVNEKLRTEASAETTDKASSGSGAAAKTEGPASNKTDKKSRAPEYAIVPRGGEEPVPLSSYQTRMWFLHNMLEDKSALNFRVSCHLTGQPDLPLLQAALDEFVARNPVLRTRYYEGDECTEQALVPASKTRIAFEDLTREADPTAAFDLSIERLRQVEIDIEEGESMNFCLYRLADADYRLALSAHHIAFDNGSTKTFIDQYMSLYDALKKGQDLSSVPAPRFSYADFTVWHNARLQDPEVLKDIAWWQDNLAGAPEASALLPFAQSQRVEGRSAERPSVHASVEPKILKRLKRVSAMAGATPFHFLIAAFRSFLFRYTEEEDLTFLMIDGNRPHPEVTDTMGFFVNMIPLRLQIAGGRGDAAFETVLAQSAQAVVAALEHNTAPFDSIVGALNLKRSSAHFPLGQIAVNYQMYGKPPARSTADFVMSDFAVQDIPTPCDLALEATEDPERGLELKLQYDAGLYAADAMARFLENFAVFLGGAARDHRQPMDEIAMCGPQELAYQEAHCWNTEVTPEPEAWAGGKSIVSKILDITRSRPQATAIETSDRETISYADLARRAERVAIEIERAAGGGRPGGLVGVMFPPGIDMVVAMLGAAFTGRGYVPLDPDFARERLRHMAAEAGLRLILVQPELAEQARGLAAAGCKIVEVSEEKDKPSHGVWLHRETATDNPFYVIYTSGSTGKPKGIVLSESNTRAMLISHNEHHRFSPDDRILFHSSMAFDLSVAQLWGALTSGATMLLAKRNVRKEPSALARFMREARVTVTYFPPTQFATVLSVGQDDLKQCSTYRDAIFAGEFLPPRVVRAIYDLGIEGLVISNQWGPSEATVQTSCHNPSYPAEDATNVPIGYGLPNCSHYIVDALLQPVPAGVIGEICQGGPQVSRGYMGRPAETARGFVQDVFAGPEYVAQGWTTMYRTGDRGRFLPDGQMECHGRIAGDTQVKLRGFRMDLAEVENEFYAAAKRLGSSVIVDVVVVPRALSPELSPDSKVAATDSMDERQLVAFLVTSREVVDNKARQDLVKQLHVAASEHLNPYMLPNAYHLATQLPSLSSGKHDRLELRTMKLDPVFPLLTGPTELPEEDRVDPQDERLQILASVTQVFRDVLKLDPKMHIEPAQSFFELGGHSVLALRVLAKVRTTSGLRIQPKDFFTAPTPAGVAAIVIKERGFQPLQWENTGAQVDWQAEAKLPETPEFYPSKLKTNNSNCTKILLTGAESTVGLHMLVEILNKDPSATVIAMGTEVSLSKEALIAEIEQHDLGDGQVLAERVEFLPGALSMPELGLSADEFAGLRDSVKSIFHFGSRVSLLKPHSELEQVNLRATKDIIRLAAGAGPDTAIHYLSTWSVSHLQDWRTTHRLDHNRQQKTTGAGASTTIKTERAPDFFYPVGSDLAYFKTRWAAEMMLAEAAKRGIRTRIYRASALSAADADATEESNFFAGLMRDIVQTGSVPDLGGDDGLDMDLVPPTYIARTIHQIVRKQTETNQSGGVFHIRNRSPLSVGGLMEALHKMGKEARIVPAREWHRRIEKQGALYAAVAAEYVDMGHRIFSLDDSETRRLLDDGDDEGAARKELCEPVDDRFIQKVMSSLGM</sequence>
<dbReference type="InterPro" id="IPR023213">
    <property type="entry name" value="CAT-like_dom_sf"/>
</dbReference>
<dbReference type="CDD" id="cd00833">
    <property type="entry name" value="PKS"/>
    <property type="match status" value="1"/>
</dbReference>
<gene>
    <name evidence="17" type="ORF">PG991_014608</name>
</gene>
<feature type="region of interest" description="Disordered" evidence="13">
    <location>
        <begin position="2371"/>
        <end position="2418"/>
    </location>
</feature>
<dbReference type="Pfam" id="PF00501">
    <property type="entry name" value="AMP-binding"/>
    <property type="match status" value="1"/>
</dbReference>
<dbReference type="InterPro" id="IPR032821">
    <property type="entry name" value="PKS_assoc"/>
</dbReference>
<dbReference type="InterPro" id="IPR014031">
    <property type="entry name" value="Ketoacyl_synth_C"/>
</dbReference>
<keyword evidence="7" id="KW-0521">NADP</keyword>
<dbReference type="SUPFAM" id="SSF55048">
    <property type="entry name" value="Probable ACP-binding domain of malonyl-CoA ACP transacylase"/>
    <property type="match status" value="1"/>
</dbReference>
<keyword evidence="2" id="KW-0597">Phosphoprotein</keyword>
<evidence type="ECO:0000256" key="5">
    <source>
        <dbReference type="ARBA" id="ARBA00022679"/>
    </source>
</evidence>
<dbReference type="SMART" id="SM00823">
    <property type="entry name" value="PKS_PP"/>
    <property type="match status" value="2"/>
</dbReference>
<dbReference type="Pfam" id="PF00668">
    <property type="entry name" value="Condensation"/>
    <property type="match status" value="1"/>
</dbReference>
<dbReference type="Gene3D" id="1.10.1200.10">
    <property type="entry name" value="ACP-like"/>
    <property type="match status" value="2"/>
</dbReference>
<dbReference type="InterPro" id="IPR036291">
    <property type="entry name" value="NAD(P)-bd_dom_sf"/>
</dbReference>